<accession>X1ES87</accession>
<feature type="non-terminal residue" evidence="2">
    <location>
        <position position="1"/>
    </location>
</feature>
<sequence length="187" mass="21361">GRGTGRETGFFDMRAIRGDHKRVDSLRQYLMNRAGQYKGLMEAIAADTLQIRPPLAFFKDFVVEKGGDHENKLDLYEKGIKPLADCARIYGLEKGISRRSTLGRLHELKSRHGFKVAEDMTQAFGYLNGLLINSQLRQAENGEKPGNFINPDILTIFERKTLKESFQFTTRLYEDIEANYWSGKVLP</sequence>
<organism evidence="2">
    <name type="scientific">marine sediment metagenome</name>
    <dbReference type="NCBI Taxonomy" id="412755"/>
    <lineage>
        <taxon>unclassified sequences</taxon>
        <taxon>metagenomes</taxon>
        <taxon>ecological metagenomes</taxon>
    </lineage>
</organism>
<evidence type="ECO:0000313" key="2">
    <source>
        <dbReference type="EMBL" id="GAH11473.1"/>
    </source>
</evidence>
<dbReference type="Pfam" id="PF10335">
    <property type="entry name" value="DUF294_C"/>
    <property type="match status" value="1"/>
</dbReference>
<comment type="caution">
    <text evidence="2">The sequence shown here is derived from an EMBL/GenBank/DDBJ whole genome shotgun (WGS) entry which is preliminary data.</text>
</comment>
<reference evidence="2" key="1">
    <citation type="journal article" date="2014" name="Front. Microbiol.">
        <title>High frequency of phylogenetically diverse reductive dehalogenase-homologous genes in deep subseafloor sedimentary metagenomes.</title>
        <authorList>
            <person name="Kawai M."/>
            <person name="Futagami T."/>
            <person name="Toyoda A."/>
            <person name="Takaki Y."/>
            <person name="Nishi S."/>
            <person name="Hori S."/>
            <person name="Arai W."/>
            <person name="Tsubouchi T."/>
            <person name="Morono Y."/>
            <person name="Uchiyama I."/>
            <person name="Ito T."/>
            <person name="Fujiyama A."/>
            <person name="Inagaki F."/>
            <person name="Takami H."/>
        </authorList>
    </citation>
    <scope>NUCLEOTIDE SEQUENCE</scope>
    <source>
        <strain evidence="2">Expedition CK06-06</strain>
    </source>
</reference>
<dbReference type="AlphaFoldDB" id="X1ES87"/>
<name>X1ES87_9ZZZZ</name>
<feature type="domain" description="DUF294" evidence="1">
    <location>
        <begin position="40"/>
        <end position="178"/>
    </location>
</feature>
<dbReference type="EMBL" id="BART01032487">
    <property type="protein sequence ID" value="GAH11473.1"/>
    <property type="molecule type" value="Genomic_DNA"/>
</dbReference>
<evidence type="ECO:0000259" key="1">
    <source>
        <dbReference type="Pfam" id="PF10335"/>
    </source>
</evidence>
<gene>
    <name evidence="2" type="ORF">S01H4_56127</name>
</gene>
<protein>
    <recommendedName>
        <fullName evidence="1">DUF294 domain-containing protein</fullName>
    </recommendedName>
</protein>
<dbReference type="InterPro" id="IPR018821">
    <property type="entry name" value="DUF294_put_nucleoTrafse_sb-bd"/>
</dbReference>
<proteinExistence type="predicted"/>